<dbReference type="STRING" id="29920.A0A329RNS8"/>
<protein>
    <recommendedName>
        <fullName evidence="2">PiggyBac transposable element-derived protein domain-containing protein</fullName>
    </recommendedName>
</protein>
<dbReference type="InterPro" id="IPR029526">
    <property type="entry name" value="PGBD"/>
</dbReference>
<name>A0A329RNS8_9STRA</name>
<evidence type="ECO:0000259" key="2">
    <source>
        <dbReference type="Pfam" id="PF13843"/>
    </source>
</evidence>
<proteinExistence type="predicted"/>
<dbReference type="EMBL" id="MJFZ01000689">
    <property type="protein sequence ID" value="RAW26031.1"/>
    <property type="molecule type" value="Genomic_DNA"/>
</dbReference>
<keyword evidence="1" id="KW-1133">Transmembrane helix</keyword>
<evidence type="ECO:0000256" key="1">
    <source>
        <dbReference type="SAM" id="Phobius"/>
    </source>
</evidence>
<comment type="caution">
    <text evidence="3">The sequence shown here is derived from an EMBL/GenBank/DDBJ whole genome shotgun (WGS) entry which is preliminary data.</text>
</comment>
<dbReference type="PANTHER" id="PTHR46599:SF3">
    <property type="entry name" value="PIGGYBAC TRANSPOSABLE ELEMENT-DERIVED PROTEIN 4"/>
    <property type="match status" value="1"/>
</dbReference>
<accession>A0A329RNS8</accession>
<sequence length="190" mass="21569">MWHAVVIDRFYSSTLLAIELLGMNVHTIGTIMTNRIGNDANAKQKRMSRPQSIPRGEFTISRSVAVPSMVAFHWWDRKPVHYLCTGSVTASTIGRNIKQIGSITIPCPAAVNDYQTLMGGVDVHDRLRLQWFSPQTFMRFKKYYKNLFLGFLDIALVNAYISYKESMKINGTQVMTRGVGMECCKISFFS</sequence>
<keyword evidence="4" id="KW-1185">Reference proteome</keyword>
<dbReference type="AlphaFoldDB" id="A0A329RNS8"/>
<reference evidence="3 4" key="1">
    <citation type="submission" date="2018-01" db="EMBL/GenBank/DDBJ databases">
        <title>Draft genome of the strawberry crown rot pathogen Phytophthora cactorum.</title>
        <authorList>
            <person name="Armitage A.D."/>
            <person name="Lysoe E."/>
            <person name="Nellist C.F."/>
            <person name="Harrison R.J."/>
            <person name="Brurberg M.B."/>
        </authorList>
    </citation>
    <scope>NUCLEOTIDE SEQUENCE [LARGE SCALE GENOMIC DNA]</scope>
    <source>
        <strain evidence="3 4">10300</strain>
    </source>
</reference>
<evidence type="ECO:0000313" key="3">
    <source>
        <dbReference type="EMBL" id="RAW26031.1"/>
    </source>
</evidence>
<evidence type="ECO:0000313" key="4">
    <source>
        <dbReference type="Proteomes" id="UP000251314"/>
    </source>
</evidence>
<dbReference type="PANTHER" id="PTHR46599">
    <property type="entry name" value="PIGGYBAC TRANSPOSABLE ELEMENT-DERIVED PROTEIN 4"/>
    <property type="match status" value="1"/>
</dbReference>
<dbReference type="Proteomes" id="UP000251314">
    <property type="component" value="Unassembled WGS sequence"/>
</dbReference>
<dbReference type="Pfam" id="PF13843">
    <property type="entry name" value="DDE_Tnp_1_7"/>
    <property type="match status" value="1"/>
</dbReference>
<keyword evidence="1" id="KW-0472">Membrane</keyword>
<organism evidence="3 4">
    <name type="scientific">Phytophthora cactorum</name>
    <dbReference type="NCBI Taxonomy" id="29920"/>
    <lineage>
        <taxon>Eukaryota</taxon>
        <taxon>Sar</taxon>
        <taxon>Stramenopiles</taxon>
        <taxon>Oomycota</taxon>
        <taxon>Peronosporomycetes</taxon>
        <taxon>Peronosporales</taxon>
        <taxon>Peronosporaceae</taxon>
        <taxon>Phytophthora</taxon>
    </lineage>
</organism>
<feature type="domain" description="PiggyBac transposable element-derived protein" evidence="2">
    <location>
        <begin position="3"/>
        <end position="160"/>
    </location>
</feature>
<feature type="transmembrane region" description="Helical" evidence="1">
    <location>
        <begin position="143"/>
        <end position="163"/>
    </location>
</feature>
<dbReference type="VEuPathDB" id="FungiDB:PC110_g17567"/>
<gene>
    <name evidence="3" type="ORF">PC110_g17567</name>
</gene>
<dbReference type="OrthoDB" id="89093at2759"/>
<keyword evidence="1" id="KW-0812">Transmembrane</keyword>